<evidence type="ECO:0000313" key="3">
    <source>
        <dbReference type="EMBL" id="KRH37457.1"/>
    </source>
</evidence>
<reference evidence="3 4" key="1">
    <citation type="journal article" date="2010" name="Nature">
        <title>Genome sequence of the palaeopolyploid soybean.</title>
        <authorList>
            <person name="Schmutz J."/>
            <person name="Cannon S.B."/>
            <person name="Schlueter J."/>
            <person name="Ma J."/>
            <person name="Mitros T."/>
            <person name="Nelson W."/>
            <person name="Hyten D.L."/>
            <person name="Song Q."/>
            <person name="Thelen J.J."/>
            <person name="Cheng J."/>
            <person name="Xu D."/>
            <person name="Hellsten U."/>
            <person name="May G.D."/>
            <person name="Yu Y."/>
            <person name="Sakurai T."/>
            <person name="Umezawa T."/>
            <person name="Bhattacharyya M.K."/>
            <person name="Sandhu D."/>
            <person name="Valliyodan B."/>
            <person name="Lindquist E."/>
            <person name="Peto M."/>
            <person name="Grant D."/>
            <person name="Shu S."/>
            <person name="Goodstein D."/>
            <person name="Barry K."/>
            <person name="Futrell-Griggs M."/>
            <person name="Abernathy B."/>
            <person name="Du J."/>
            <person name="Tian Z."/>
            <person name="Zhu L."/>
            <person name="Gill N."/>
            <person name="Joshi T."/>
            <person name="Libault M."/>
            <person name="Sethuraman A."/>
            <person name="Zhang X.-C."/>
            <person name="Shinozaki K."/>
            <person name="Nguyen H.T."/>
            <person name="Wing R.A."/>
            <person name="Cregan P."/>
            <person name="Specht J."/>
            <person name="Grimwood J."/>
            <person name="Rokhsar D."/>
            <person name="Stacey G."/>
            <person name="Shoemaker R.C."/>
            <person name="Jackson S.A."/>
        </authorList>
    </citation>
    <scope>NUCLEOTIDE SEQUENCE</scope>
    <source>
        <strain evidence="4">cv. Williams 82</strain>
        <tissue evidence="3">Callus</tissue>
    </source>
</reference>
<dbReference type="AlphaFoldDB" id="K7LC88"/>
<keyword evidence="5" id="KW-1185">Reference proteome</keyword>
<dbReference type="PaxDb" id="3847-GLYMA09G07786.1"/>
<dbReference type="Proteomes" id="UP000008827">
    <property type="component" value="Chromosome 9"/>
</dbReference>
<dbReference type="PANTHER" id="PTHR46033">
    <property type="entry name" value="PROTEIN MAIN-LIKE 2"/>
    <property type="match status" value="1"/>
</dbReference>
<feature type="compositionally biased region" description="Acidic residues" evidence="1">
    <location>
        <begin position="545"/>
        <end position="554"/>
    </location>
</feature>
<dbReference type="InterPro" id="IPR019557">
    <property type="entry name" value="AminoTfrase-like_pln_mobile"/>
</dbReference>
<dbReference type="EnsemblPlants" id="KRH37457">
    <property type="protein sequence ID" value="KRH37457"/>
    <property type="gene ID" value="GLYMA_09G067400"/>
</dbReference>
<dbReference type="Pfam" id="PF10536">
    <property type="entry name" value="PMD"/>
    <property type="match status" value="1"/>
</dbReference>
<name>K7LC88_SOYBN</name>
<reference evidence="3" key="3">
    <citation type="submission" date="2018-07" db="EMBL/GenBank/DDBJ databases">
        <title>WGS assembly of Glycine max.</title>
        <authorList>
            <person name="Schmutz J."/>
            <person name="Cannon S."/>
            <person name="Schlueter J."/>
            <person name="Ma J."/>
            <person name="Mitros T."/>
            <person name="Nelson W."/>
            <person name="Hyten D."/>
            <person name="Song Q."/>
            <person name="Thelen J."/>
            <person name="Cheng J."/>
            <person name="Xu D."/>
            <person name="Hellsten U."/>
            <person name="May G."/>
            <person name="Yu Y."/>
            <person name="Sakurai T."/>
            <person name="Umezawa T."/>
            <person name="Bhattacharyya M."/>
            <person name="Sandhu D."/>
            <person name="Valliyodan B."/>
            <person name="Lindquist E."/>
            <person name="Peto M."/>
            <person name="Grant D."/>
            <person name="Shu S."/>
            <person name="Goodstein D."/>
            <person name="Barry K."/>
            <person name="Futrell-Griggs M."/>
            <person name="Abernathy B."/>
            <person name="Du J."/>
            <person name="Tian Z."/>
            <person name="Zhu L."/>
            <person name="Gill N."/>
            <person name="Joshi T."/>
            <person name="Libault M."/>
            <person name="Sethuraman A."/>
            <person name="Zhang X."/>
            <person name="Shinozaki K."/>
            <person name="Nguyen H."/>
            <person name="Wing R."/>
            <person name="Cregan P."/>
            <person name="Specht J."/>
            <person name="Grimwood J."/>
            <person name="Rokhsar D."/>
            <person name="Stacey G."/>
            <person name="Shoemaker R."/>
            <person name="Jackson S."/>
        </authorList>
    </citation>
    <scope>NUCLEOTIDE SEQUENCE</scope>
    <source>
        <tissue evidence="3">Callus</tissue>
    </source>
</reference>
<feature type="domain" description="Aminotransferase-like plant mobile" evidence="2">
    <location>
        <begin position="139"/>
        <end position="502"/>
    </location>
</feature>
<dbReference type="Gramene" id="KRH37457">
    <property type="protein sequence ID" value="KRH37457"/>
    <property type="gene ID" value="GLYMA_09G067400"/>
</dbReference>
<evidence type="ECO:0000259" key="2">
    <source>
        <dbReference type="Pfam" id="PF10536"/>
    </source>
</evidence>
<dbReference type="STRING" id="3847.K7LC88"/>
<dbReference type="InterPro" id="IPR044824">
    <property type="entry name" value="MAIN-like"/>
</dbReference>
<sequence length="711" mass="81594">MASPHPEYATSHGTNIQANLAAKEILPVEGKNYIPIPRLGEKSLKIWSSQVLLPYTANNHSYAFLGPFLPYLKLEQLDQFLPRLDEEWPLVHLPIIRTDFTNKDHARIFRATPPVDRNNFFKWMDRVENVYGNHWKKLGIYEFMQLCRLDLTSLDIPLLMASFILWNRSTHAFDLPCGPASPTLLDIAAITGLRPIGERYAMGLIKDEINVETVGVNFRYSTYRRYIKEHQGEAGTYVTEKEHISFLLYWLSSHVLCTPALKVTKNVFNLAQALHLGKDICLSKFLLASLYKAMDEAVDIFKAPYLLRNFSGPLWLMQLWLNAIFEKKLNLKGEATMQKVEGARLTYLTRKKEYTVEAFKEYISTFLSFEEFTDDLAPFLRPSLIGPKWLKLRFPCENRGEQSELINIWSAFLTGDIIFTGTMERDIRFYAYQPQLFARQFGLSQLLPVPVMKQRLKPDHILNKKFIPDLINTAISKPQPSFTPVSFENNFYGIQPFFDWWKSYYSKKPIIINQIFEKLTNSITFPELDLKAAEPLTLPKRNEDWESAEEEEDQLITPKASRIRKGTSLSETSNRSSKKSFVKNKEVKTSKKGTLTPITQEKITGPAKEASKGKALATEDRRPSKQIQSTMPKLMASGIVSARVEVTQELNFQSDDLDLGKSLVSTKFAFPLPDWEKTSINPGIDEEYICRTPSPLIPVGDEQHPIRKIVR</sequence>
<dbReference type="PANTHER" id="PTHR46033:SF8">
    <property type="entry name" value="PROTEIN MAINTENANCE OF MERISTEMS-LIKE"/>
    <property type="match status" value="1"/>
</dbReference>
<organism evidence="3">
    <name type="scientific">Glycine max</name>
    <name type="common">Soybean</name>
    <name type="synonym">Glycine hispida</name>
    <dbReference type="NCBI Taxonomy" id="3847"/>
    <lineage>
        <taxon>Eukaryota</taxon>
        <taxon>Viridiplantae</taxon>
        <taxon>Streptophyta</taxon>
        <taxon>Embryophyta</taxon>
        <taxon>Tracheophyta</taxon>
        <taxon>Spermatophyta</taxon>
        <taxon>Magnoliopsida</taxon>
        <taxon>eudicotyledons</taxon>
        <taxon>Gunneridae</taxon>
        <taxon>Pentapetalae</taxon>
        <taxon>rosids</taxon>
        <taxon>fabids</taxon>
        <taxon>Fabales</taxon>
        <taxon>Fabaceae</taxon>
        <taxon>Papilionoideae</taxon>
        <taxon>50 kb inversion clade</taxon>
        <taxon>NPAAA clade</taxon>
        <taxon>indigoferoid/millettioid clade</taxon>
        <taxon>Phaseoleae</taxon>
        <taxon>Glycine</taxon>
        <taxon>Glycine subgen. Soja</taxon>
    </lineage>
</organism>
<dbReference type="GO" id="GO:0010073">
    <property type="term" value="P:meristem maintenance"/>
    <property type="evidence" value="ECO:0007669"/>
    <property type="project" value="InterPro"/>
</dbReference>
<dbReference type="EMBL" id="CM000842">
    <property type="protein sequence ID" value="KRH37457.1"/>
    <property type="molecule type" value="Genomic_DNA"/>
</dbReference>
<evidence type="ECO:0000256" key="1">
    <source>
        <dbReference type="SAM" id="MobiDB-lite"/>
    </source>
</evidence>
<dbReference type="OMA" id="NEDWESA"/>
<feature type="compositionally biased region" description="Polar residues" evidence="1">
    <location>
        <begin position="592"/>
        <end position="602"/>
    </location>
</feature>
<dbReference type="HOGENOM" id="CLU_388531_0_0_1"/>
<evidence type="ECO:0000313" key="5">
    <source>
        <dbReference type="Proteomes" id="UP000008827"/>
    </source>
</evidence>
<gene>
    <name evidence="3" type="ORF">GLYMA_09G067400</name>
</gene>
<feature type="region of interest" description="Disordered" evidence="1">
    <location>
        <begin position="541"/>
        <end position="626"/>
    </location>
</feature>
<evidence type="ECO:0000313" key="4">
    <source>
        <dbReference type="EnsemblPlants" id="KRH37457"/>
    </source>
</evidence>
<protein>
    <recommendedName>
        <fullName evidence="2">Aminotransferase-like plant mobile domain-containing protein</fullName>
    </recommendedName>
</protein>
<proteinExistence type="predicted"/>
<accession>K7LC88</accession>
<feature type="compositionally biased region" description="Basic and acidic residues" evidence="1">
    <location>
        <begin position="609"/>
        <end position="623"/>
    </location>
</feature>
<dbReference type="eggNOG" id="ENOG502S8XN">
    <property type="taxonomic scope" value="Eukaryota"/>
</dbReference>
<reference evidence="4" key="2">
    <citation type="submission" date="2018-02" db="UniProtKB">
        <authorList>
            <consortium name="EnsemblPlants"/>
        </authorList>
    </citation>
    <scope>IDENTIFICATION</scope>
    <source>
        <strain evidence="4">Williams 82</strain>
    </source>
</reference>